<proteinExistence type="predicted"/>
<evidence type="ECO:0000256" key="1">
    <source>
        <dbReference type="SAM" id="MobiDB-lite"/>
    </source>
</evidence>
<reference evidence="2 3" key="1">
    <citation type="submission" date="2017-06" db="EMBL/GenBank/DDBJ databases">
        <authorList>
            <person name="Kim H.J."/>
            <person name="Triplett B.A."/>
        </authorList>
    </citation>
    <scope>NUCLEOTIDE SEQUENCE [LARGE SCALE GENOMIC DNA]</scope>
    <source>
        <strain evidence="2 3">DSM 43151</strain>
    </source>
</reference>
<gene>
    <name evidence="2" type="ORF">SAMN06264365_1213</name>
</gene>
<dbReference type="NCBIfam" id="NF038073">
    <property type="entry name" value="rSAM_STM4011"/>
    <property type="match status" value="1"/>
</dbReference>
<feature type="region of interest" description="Disordered" evidence="1">
    <location>
        <begin position="302"/>
        <end position="386"/>
    </location>
</feature>
<dbReference type="CDD" id="cd01335">
    <property type="entry name" value="Radical_SAM"/>
    <property type="match status" value="1"/>
</dbReference>
<dbReference type="SUPFAM" id="SSF102114">
    <property type="entry name" value="Radical SAM enzymes"/>
    <property type="match status" value="1"/>
</dbReference>
<name>A0A239GGH6_9ACTN</name>
<protein>
    <recommendedName>
        <fullName evidence="4">Radical SAM superfamily enzyme, MoaA/NifB/PqqE/SkfB family</fullName>
    </recommendedName>
</protein>
<dbReference type="InterPro" id="IPR058240">
    <property type="entry name" value="rSAM_sf"/>
</dbReference>
<feature type="compositionally biased region" description="Low complexity" evidence="1">
    <location>
        <begin position="308"/>
        <end position="386"/>
    </location>
</feature>
<keyword evidence="3" id="KW-1185">Reference proteome</keyword>
<dbReference type="InterPro" id="IPR047771">
    <property type="entry name" value="Radical_SAM_STM4011-like"/>
</dbReference>
<evidence type="ECO:0000313" key="2">
    <source>
        <dbReference type="EMBL" id="SNS67848.1"/>
    </source>
</evidence>
<organism evidence="2 3">
    <name type="scientific">Actinoplanes regularis</name>
    <dbReference type="NCBI Taxonomy" id="52697"/>
    <lineage>
        <taxon>Bacteria</taxon>
        <taxon>Bacillati</taxon>
        <taxon>Actinomycetota</taxon>
        <taxon>Actinomycetes</taxon>
        <taxon>Micromonosporales</taxon>
        <taxon>Micromonosporaceae</taxon>
        <taxon>Actinoplanes</taxon>
    </lineage>
</organism>
<evidence type="ECO:0000313" key="3">
    <source>
        <dbReference type="Proteomes" id="UP000198415"/>
    </source>
</evidence>
<accession>A0A239GGH6</accession>
<dbReference type="AlphaFoldDB" id="A0A239GGH6"/>
<dbReference type="Proteomes" id="UP000198415">
    <property type="component" value="Unassembled WGS sequence"/>
</dbReference>
<evidence type="ECO:0008006" key="4">
    <source>
        <dbReference type="Google" id="ProtNLM"/>
    </source>
</evidence>
<dbReference type="EMBL" id="FZNR01000021">
    <property type="protein sequence ID" value="SNS67848.1"/>
    <property type="molecule type" value="Genomic_DNA"/>
</dbReference>
<sequence length="386" mass="40358">MSAPRDIGMPGPVGAPRSALAVLYRGPLASCNYDCPYCPFAKRHDPPELLREDRAALERFTGWATVTTDVRLSVLFTPWGEGLTRSWYRDAMVSLSHLPHVERVAIQTNLAARPDWLAEADPAKAALWATYHPGQVTRERFLARCAALLGLGVRFSVGIVGLAEHLDEARALRAALPERVYLWINAAEGKRYTPAEEAEWTALDPLFGYSVRPHLSLDRPCHAGETAISVRGDGTVRRCHFIEEDLGNLYDGSWRTALKPRTCVNSICDCHIGYVHLKPLGLRDVFAGGVLERIPAGWPLQAHPAENAGPGTPASPVGSASASPVASAGPVASASPAASAGPAASANPAASAGPAASANPAASAGPIASASPAASAGPVASVGPAA</sequence>